<evidence type="ECO:0000313" key="3">
    <source>
        <dbReference type="EMBL" id="PMS24666.1"/>
    </source>
</evidence>
<evidence type="ECO:0000313" key="4">
    <source>
        <dbReference type="Proteomes" id="UP000235347"/>
    </source>
</evidence>
<feature type="chain" id="PRO_5014834633" evidence="2">
    <location>
        <begin position="24"/>
        <end position="127"/>
    </location>
</feature>
<dbReference type="SUPFAM" id="SSF47781">
    <property type="entry name" value="RuvA domain 2-like"/>
    <property type="match status" value="1"/>
</dbReference>
<dbReference type="GO" id="GO:0015628">
    <property type="term" value="P:protein secretion by the type II secretion system"/>
    <property type="evidence" value="ECO:0007669"/>
    <property type="project" value="TreeGrafter"/>
</dbReference>
<organism evidence="3 4">
    <name type="scientific">Trinickia soli</name>
    <dbReference type="NCBI Taxonomy" id="380675"/>
    <lineage>
        <taxon>Bacteria</taxon>
        <taxon>Pseudomonadati</taxon>
        <taxon>Pseudomonadota</taxon>
        <taxon>Betaproteobacteria</taxon>
        <taxon>Burkholderiales</taxon>
        <taxon>Burkholderiaceae</taxon>
        <taxon>Trinickia</taxon>
    </lineage>
</organism>
<protein>
    <submittedName>
        <fullName evidence="3">Competence protein ComE</fullName>
    </submittedName>
</protein>
<dbReference type="Gene3D" id="1.10.150.280">
    <property type="entry name" value="AF1531-like domain"/>
    <property type="match status" value="1"/>
</dbReference>
<evidence type="ECO:0000256" key="1">
    <source>
        <dbReference type="SAM" id="MobiDB-lite"/>
    </source>
</evidence>
<dbReference type="InterPro" id="IPR051675">
    <property type="entry name" value="Endo/Exo/Phosphatase_dom_1"/>
</dbReference>
<feature type="region of interest" description="Disordered" evidence="1">
    <location>
        <begin position="97"/>
        <end position="127"/>
    </location>
</feature>
<evidence type="ECO:0000256" key="2">
    <source>
        <dbReference type="SAM" id="SignalP"/>
    </source>
</evidence>
<sequence length="127" mass="13177">MLKRFLSFAAALVAALTCAFAHAVDANVADEAALRALKGIGPAKARAIVEERSAGGPFRDADDLGRRVKGLGGQAVERLRAEGLTIGAAREPLATSLASSRRVPGGVRIDGGDRPPFHTPDSVVVKH</sequence>
<dbReference type="PANTHER" id="PTHR21180:SF32">
    <property type="entry name" value="ENDONUCLEASE_EXONUCLEASE_PHOSPHATASE FAMILY DOMAIN-CONTAINING PROTEIN 1"/>
    <property type="match status" value="1"/>
</dbReference>
<comment type="caution">
    <text evidence="3">The sequence shown here is derived from an EMBL/GenBank/DDBJ whole genome shotgun (WGS) entry which is preliminary data.</text>
</comment>
<keyword evidence="4" id="KW-1185">Reference proteome</keyword>
<name>A0A2N7W5I7_9BURK</name>
<accession>A0A2N7W5I7</accession>
<dbReference type="RefSeq" id="WP_102610182.1">
    <property type="nucleotide sequence ID" value="NZ_CADIKD010000003.1"/>
</dbReference>
<dbReference type="PANTHER" id="PTHR21180">
    <property type="entry name" value="ENDONUCLEASE/EXONUCLEASE/PHOSPHATASE FAMILY DOMAIN-CONTAINING PROTEIN 1"/>
    <property type="match status" value="1"/>
</dbReference>
<feature type="signal peptide" evidence="2">
    <location>
        <begin position="1"/>
        <end position="23"/>
    </location>
</feature>
<dbReference type="EMBL" id="PNYB01000009">
    <property type="protein sequence ID" value="PMS24666.1"/>
    <property type="molecule type" value="Genomic_DNA"/>
</dbReference>
<gene>
    <name evidence="3" type="ORF">C0Z19_12690</name>
</gene>
<reference evidence="3 4" key="1">
    <citation type="submission" date="2018-01" db="EMBL/GenBank/DDBJ databases">
        <title>Whole genome analyses suggest that Burkholderia sensu lato contains two further novel genera in the rhizoxinica-symbiotica group Mycetohabitans gen. nov., and Trinickia gen. nov.: implications for the evolution of diazotrophy and nodulation in the Burkholderiaceae.</title>
        <authorList>
            <person name="Estrada-de los Santos P."/>
            <person name="Palmer M."/>
            <person name="Chavez-Ramirez B."/>
            <person name="Beukes C."/>
            <person name="Steenkamp E.T."/>
            <person name="Hirsch A.M."/>
            <person name="Manyaka P."/>
            <person name="Maluk M."/>
            <person name="Lafos M."/>
            <person name="Crook M."/>
            <person name="Gross E."/>
            <person name="Simon M.F."/>
            <person name="Bueno dos Reis Junior F."/>
            <person name="Poole P.S."/>
            <person name="Venter S.N."/>
            <person name="James E.K."/>
        </authorList>
    </citation>
    <scope>NUCLEOTIDE SEQUENCE [LARGE SCALE GENOMIC DNA]</scope>
    <source>
        <strain evidence="3 4">GP25-8</strain>
    </source>
</reference>
<keyword evidence="2" id="KW-0732">Signal</keyword>
<dbReference type="InterPro" id="IPR010994">
    <property type="entry name" value="RuvA_2-like"/>
</dbReference>
<dbReference type="Pfam" id="PF12836">
    <property type="entry name" value="HHH_3"/>
    <property type="match status" value="1"/>
</dbReference>
<proteinExistence type="predicted"/>
<dbReference type="AlphaFoldDB" id="A0A2N7W5I7"/>
<dbReference type="Proteomes" id="UP000235347">
    <property type="component" value="Unassembled WGS sequence"/>
</dbReference>
<dbReference type="GO" id="GO:0015627">
    <property type="term" value="C:type II protein secretion system complex"/>
    <property type="evidence" value="ECO:0007669"/>
    <property type="project" value="TreeGrafter"/>
</dbReference>